<name>X1J0Q7_9ZZZZ</name>
<dbReference type="AlphaFoldDB" id="X1J0Q7"/>
<feature type="non-terminal residue" evidence="1">
    <location>
        <position position="1"/>
    </location>
</feature>
<organism evidence="1">
    <name type="scientific">marine sediment metagenome</name>
    <dbReference type="NCBI Taxonomy" id="412755"/>
    <lineage>
        <taxon>unclassified sequences</taxon>
        <taxon>metagenomes</taxon>
        <taxon>ecological metagenomes</taxon>
    </lineage>
</organism>
<proteinExistence type="predicted"/>
<sequence length="58" mass="6757">PLIAYRWRINSLLAAKEGLHYKGVFKNTRMRDPGTPMDNGEIKMLHQLIERLEAPIRP</sequence>
<protein>
    <submittedName>
        <fullName evidence="1">Uncharacterized protein</fullName>
    </submittedName>
</protein>
<evidence type="ECO:0000313" key="1">
    <source>
        <dbReference type="EMBL" id="GAH88291.1"/>
    </source>
</evidence>
<gene>
    <name evidence="1" type="ORF">S03H2_62093</name>
</gene>
<dbReference type="EMBL" id="BARU01040129">
    <property type="protein sequence ID" value="GAH88291.1"/>
    <property type="molecule type" value="Genomic_DNA"/>
</dbReference>
<reference evidence="1" key="1">
    <citation type="journal article" date="2014" name="Front. Microbiol.">
        <title>High frequency of phylogenetically diverse reductive dehalogenase-homologous genes in deep subseafloor sedimentary metagenomes.</title>
        <authorList>
            <person name="Kawai M."/>
            <person name="Futagami T."/>
            <person name="Toyoda A."/>
            <person name="Takaki Y."/>
            <person name="Nishi S."/>
            <person name="Hori S."/>
            <person name="Arai W."/>
            <person name="Tsubouchi T."/>
            <person name="Morono Y."/>
            <person name="Uchiyama I."/>
            <person name="Ito T."/>
            <person name="Fujiyama A."/>
            <person name="Inagaki F."/>
            <person name="Takami H."/>
        </authorList>
    </citation>
    <scope>NUCLEOTIDE SEQUENCE</scope>
    <source>
        <strain evidence="1">Expedition CK06-06</strain>
    </source>
</reference>
<comment type="caution">
    <text evidence="1">The sequence shown here is derived from an EMBL/GenBank/DDBJ whole genome shotgun (WGS) entry which is preliminary data.</text>
</comment>
<accession>X1J0Q7</accession>